<comment type="caution">
    <text evidence="1">The sequence shown here is derived from an EMBL/GenBank/DDBJ whole genome shotgun (WGS) entry which is preliminary data.</text>
</comment>
<gene>
    <name evidence="1" type="ORF">M23134_08049</name>
</gene>
<evidence type="ECO:0000313" key="2">
    <source>
        <dbReference type="Proteomes" id="UP000004095"/>
    </source>
</evidence>
<name>A1ZGV8_MICM2</name>
<evidence type="ECO:0000313" key="1">
    <source>
        <dbReference type="EMBL" id="EAY30227.1"/>
    </source>
</evidence>
<keyword evidence="2" id="KW-1185">Reference proteome</keyword>
<dbReference type="Proteomes" id="UP000004095">
    <property type="component" value="Unassembled WGS sequence"/>
</dbReference>
<reference evidence="1 2" key="1">
    <citation type="submission" date="2007-01" db="EMBL/GenBank/DDBJ databases">
        <authorList>
            <person name="Haygood M."/>
            <person name="Podell S."/>
            <person name="Anderson C."/>
            <person name="Hopkinson B."/>
            <person name="Roe K."/>
            <person name="Barbeau K."/>
            <person name="Gaasterland T."/>
            <person name="Ferriera S."/>
            <person name="Johnson J."/>
            <person name="Kravitz S."/>
            <person name="Beeson K."/>
            <person name="Sutton G."/>
            <person name="Rogers Y.-H."/>
            <person name="Friedman R."/>
            <person name="Frazier M."/>
            <person name="Venter J.C."/>
        </authorList>
    </citation>
    <scope>NUCLEOTIDE SEQUENCE [LARGE SCALE GENOMIC DNA]</scope>
    <source>
        <strain evidence="1 2">ATCC 23134</strain>
    </source>
</reference>
<accession>A1ZGV8</accession>
<sequence length="79" mass="8738">MVYVLGARKGQTMVVKVWAKGKNAVFQIRHKKTKKYLPGTEPGKDARTWTGALPYSGNYEVIVGGTRGNASYNISFTIM</sequence>
<dbReference type="EMBL" id="AAWS01000007">
    <property type="protein sequence ID" value="EAY30227.1"/>
    <property type="molecule type" value="Genomic_DNA"/>
</dbReference>
<proteinExistence type="predicted"/>
<dbReference type="Gene3D" id="2.60.120.380">
    <property type="match status" value="1"/>
</dbReference>
<organism evidence="1 2">
    <name type="scientific">Microscilla marina ATCC 23134</name>
    <dbReference type="NCBI Taxonomy" id="313606"/>
    <lineage>
        <taxon>Bacteria</taxon>
        <taxon>Pseudomonadati</taxon>
        <taxon>Bacteroidota</taxon>
        <taxon>Cytophagia</taxon>
        <taxon>Cytophagales</taxon>
        <taxon>Microscillaceae</taxon>
        <taxon>Microscilla</taxon>
    </lineage>
</organism>
<protein>
    <submittedName>
        <fullName evidence="1">Uncharacterized protein</fullName>
    </submittedName>
</protein>
<dbReference type="AlphaFoldDB" id="A1ZGV8"/>